<feature type="transmembrane region" description="Helical" evidence="5">
    <location>
        <begin position="139"/>
        <end position="157"/>
    </location>
</feature>
<evidence type="ECO:0000256" key="1">
    <source>
        <dbReference type="ARBA" id="ARBA00004141"/>
    </source>
</evidence>
<feature type="transmembrane region" description="Helical" evidence="5">
    <location>
        <begin position="116"/>
        <end position="133"/>
    </location>
</feature>
<keyword evidence="2 5" id="KW-0812">Transmembrane</keyword>
<feature type="transmembrane region" description="Helical" evidence="5">
    <location>
        <begin position="86"/>
        <end position="107"/>
    </location>
</feature>
<dbReference type="RefSeq" id="WP_257770628.1">
    <property type="nucleotide sequence ID" value="NZ_CP102480.1"/>
</dbReference>
<name>A0A9J7AV94_9PROT</name>
<evidence type="ECO:0000256" key="2">
    <source>
        <dbReference type="ARBA" id="ARBA00022692"/>
    </source>
</evidence>
<dbReference type="PANTHER" id="PTHR32322">
    <property type="entry name" value="INNER MEMBRANE TRANSPORTER"/>
    <property type="match status" value="1"/>
</dbReference>
<comment type="subcellular location">
    <subcellularLocation>
        <location evidence="1">Membrane</location>
        <topology evidence="1">Multi-pass membrane protein</topology>
    </subcellularLocation>
</comment>
<dbReference type="Proteomes" id="UP001060336">
    <property type="component" value="Chromosome"/>
</dbReference>
<keyword evidence="8" id="KW-1185">Reference proteome</keyword>
<feature type="transmembrane region" description="Helical" evidence="5">
    <location>
        <begin position="33"/>
        <end position="51"/>
    </location>
</feature>
<evidence type="ECO:0000259" key="6">
    <source>
        <dbReference type="Pfam" id="PF00892"/>
    </source>
</evidence>
<evidence type="ECO:0000313" key="7">
    <source>
        <dbReference type="EMBL" id="UUX51248.1"/>
    </source>
</evidence>
<dbReference type="PANTHER" id="PTHR32322:SF9">
    <property type="entry name" value="AMINO-ACID METABOLITE EFFLUX PUMP-RELATED"/>
    <property type="match status" value="1"/>
</dbReference>
<evidence type="ECO:0000313" key="8">
    <source>
        <dbReference type="Proteomes" id="UP001060336"/>
    </source>
</evidence>
<reference evidence="7" key="1">
    <citation type="submission" date="2022-08" db="EMBL/GenBank/DDBJ databases">
        <title>Nisaea acidiphila sp. nov., isolated from a marine algal debris and emended description of the genus Nisaea Urios et al. 2008.</title>
        <authorList>
            <person name="Kwon K."/>
        </authorList>
    </citation>
    <scope>NUCLEOTIDE SEQUENCE</scope>
    <source>
        <strain evidence="7">MEBiC11861</strain>
    </source>
</reference>
<feature type="domain" description="EamA" evidence="6">
    <location>
        <begin position="6"/>
        <end position="129"/>
    </location>
</feature>
<feature type="transmembrane region" description="Helical" evidence="5">
    <location>
        <begin position="169"/>
        <end position="189"/>
    </location>
</feature>
<feature type="transmembrane region" description="Helical" evidence="5">
    <location>
        <begin position="7"/>
        <end position="27"/>
    </location>
</feature>
<dbReference type="AlphaFoldDB" id="A0A9J7AV94"/>
<feature type="transmembrane region" description="Helical" evidence="5">
    <location>
        <begin position="58"/>
        <end position="80"/>
    </location>
</feature>
<dbReference type="InterPro" id="IPR000620">
    <property type="entry name" value="EamA_dom"/>
</dbReference>
<dbReference type="GO" id="GO:0016020">
    <property type="term" value="C:membrane"/>
    <property type="evidence" value="ECO:0007669"/>
    <property type="project" value="UniProtKB-SubCell"/>
</dbReference>
<dbReference type="Gene3D" id="1.10.3730.20">
    <property type="match status" value="2"/>
</dbReference>
<evidence type="ECO:0000256" key="4">
    <source>
        <dbReference type="ARBA" id="ARBA00023136"/>
    </source>
</evidence>
<feature type="transmembrane region" description="Helical" evidence="5">
    <location>
        <begin position="260"/>
        <end position="280"/>
    </location>
</feature>
<keyword evidence="4 5" id="KW-0472">Membrane</keyword>
<dbReference type="InterPro" id="IPR050638">
    <property type="entry name" value="AA-Vitamin_Transporters"/>
</dbReference>
<dbReference type="SUPFAM" id="SSF103481">
    <property type="entry name" value="Multidrug resistance efflux transporter EmrE"/>
    <property type="match status" value="2"/>
</dbReference>
<feature type="transmembrane region" description="Helical" evidence="5">
    <location>
        <begin position="235"/>
        <end position="254"/>
    </location>
</feature>
<dbReference type="EMBL" id="CP102480">
    <property type="protein sequence ID" value="UUX51248.1"/>
    <property type="molecule type" value="Genomic_DNA"/>
</dbReference>
<sequence length="290" mass="30802">MKPLDILIGVIVMVVWGMNFAFGKLAMAEFPPMMLIGLRYLLTALLLIPFLKPQGMKFAHIFALSMTLGVLHFAFMFTGLQGTDASLAAIAAQIQVPFAVILAVFFFRERPTRKQILGIAVAFVGVAMLAGAPKTSSSLFHLGLVIVAALLWGLAHIQVKWMGAVNPFVLNAWMSVLAAPMMLVASFAIEDGQWEALQSAGFAGWGGVVYMALGVTIFGYGLWYRILQKYDVSQTMPLTILAPLVGAGAGIVILGEHMDAFQLAGAALTIVGVGAVTTGGKAKAKVEAEG</sequence>
<accession>A0A9J7AV94</accession>
<feature type="domain" description="EamA" evidence="6">
    <location>
        <begin position="143"/>
        <end position="276"/>
    </location>
</feature>
<organism evidence="7 8">
    <name type="scientific">Nisaea acidiphila</name>
    <dbReference type="NCBI Taxonomy" id="1862145"/>
    <lineage>
        <taxon>Bacteria</taxon>
        <taxon>Pseudomonadati</taxon>
        <taxon>Pseudomonadota</taxon>
        <taxon>Alphaproteobacteria</taxon>
        <taxon>Rhodospirillales</taxon>
        <taxon>Thalassobaculaceae</taxon>
        <taxon>Nisaea</taxon>
    </lineage>
</organism>
<gene>
    <name evidence="7" type="ORF">NUH88_06030</name>
</gene>
<dbReference type="InterPro" id="IPR037185">
    <property type="entry name" value="EmrE-like"/>
</dbReference>
<feature type="transmembrane region" description="Helical" evidence="5">
    <location>
        <begin position="201"/>
        <end position="223"/>
    </location>
</feature>
<evidence type="ECO:0000256" key="3">
    <source>
        <dbReference type="ARBA" id="ARBA00022989"/>
    </source>
</evidence>
<dbReference type="Pfam" id="PF00892">
    <property type="entry name" value="EamA"/>
    <property type="match status" value="2"/>
</dbReference>
<proteinExistence type="predicted"/>
<evidence type="ECO:0000256" key="5">
    <source>
        <dbReference type="SAM" id="Phobius"/>
    </source>
</evidence>
<protein>
    <submittedName>
        <fullName evidence="7">EamA family transporter</fullName>
    </submittedName>
</protein>
<dbReference type="KEGG" id="naci:NUH88_06030"/>
<keyword evidence="3 5" id="KW-1133">Transmembrane helix</keyword>